<evidence type="ECO:0000256" key="1">
    <source>
        <dbReference type="ARBA" id="ARBA00005384"/>
    </source>
</evidence>
<dbReference type="AlphaFoldDB" id="A0A2G5K5B7"/>
<dbReference type="InterPro" id="IPR051446">
    <property type="entry name" value="HTH_trans_reg/aminotransferase"/>
</dbReference>
<dbReference type="SUPFAM" id="SSF53383">
    <property type="entry name" value="PLP-dependent transferases"/>
    <property type="match status" value="1"/>
</dbReference>
<dbReference type="SMART" id="SM00345">
    <property type="entry name" value="HTH_GNTR"/>
    <property type="match status" value="1"/>
</dbReference>
<dbReference type="GO" id="GO:0003700">
    <property type="term" value="F:DNA-binding transcription factor activity"/>
    <property type="evidence" value="ECO:0007669"/>
    <property type="project" value="InterPro"/>
</dbReference>
<gene>
    <name evidence="7" type="ORF">BFP76_06025</name>
</gene>
<evidence type="ECO:0000259" key="6">
    <source>
        <dbReference type="PROSITE" id="PS50949"/>
    </source>
</evidence>
<evidence type="ECO:0000313" key="7">
    <source>
        <dbReference type="EMBL" id="PIB24737.1"/>
    </source>
</evidence>
<dbReference type="CDD" id="cd07377">
    <property type="entry name" value="WHTH_GntR"/>
    <property type="match status" value="1"/>
</dbReference>
<keyword evidence="5" id="KW-0804">Transcription</keyword>
<dbReference type="PROSITE" id="PS50949">
    <property type="entry name" value="HTH_GNTR"/>
    <property type="match status" value="1"/>
</dbReference>
<dbReference type="InterPro" id="IPR015421">
    <property type="entry name" value="PyrdxlP-dep_Trfase_major"/>
</dbReference>
<dbReference type="CDD" id="cd00609">
    <property type="entry name" value="AAT_like"/>
    <property type="match status" value="1"/>
</dbReference>
<keyword evidence="8" id="KW-1185">Reference proteome</keyword>
<evidence type="ECO:0000313" key="8">
    <source>
        <dbReference type="Proteomes" id="UP000231516"/>
    </source>
</evidence>
<dbReference type="Proteomes" id="UP000231516">
    <property type="component" value="Unassembled WGS sequence"/>
</dbReference>
<organism evidence="7 8">
    <name type="scientific">Paramylibacter kogurei</name>
    <dbReference type="NCBI Taxonomy" id="1889778"/>
    <lineage>
        <taxon>Bacteria</taxon>
        <taxon>Pseudomonadati</taxon>
        <taxon>Pseudomonadota</taxon>
        <taxon>Alphaproteobacteria</taxon>
        <taxon>Rhodobacterales</taxon>
        <taxon>Paracoccaceae</taxon>
        <taxon>Paramylibacter</taxon>
    </lineage>
</organism>
<dbReference type="RefSeq" id="WP_099593352.1">
    <property type="nucleotide sequence ID" value="NZ_MDGM01000012.1"/>
</dbReference>
<dbReference type="InterPro" id="IPR015424">
    <property type="entry name" value="PyrdxlP-dep_Trfase"/>
</dbReference>
<dbReference type="GO" id="GO:0030170">
    <property type="term" value="F:pyridoxal phosphate binding"/>
    <property type="evidence" value="ECO:0007669"/>
    <property type="project" value="InterPro"/>
</dbReference>
<dbReference type="Pfam" id="PF00155">
    <property type="entry name" value="Aminotran_1_2"/>
    <property type="match status" value="1"/>
</dbReference>
<protein>
    <submittedName>
        <fullName evidence="7">GntR family transcriptional regulator</fullName>
    </submittedName>
</protein>
<dbReference type="OrthoDB" id="9808770at2"/>
<dbReference type="Gene3D" id="1.10.10.10">
    <property type="entry name" value="Winged helix-like DNA-binding domain superfamily/Winged helix DNA-binding domain"/>
    <property type="match status" value="1"/>
</dbReference>
<dbReference type="PANTHER" id="PTHR46577">
    <property type="entry name" value="HTH-TYPE TRANSCRIPTIONAL REGULATORY PROTEIN GABR"/>
    <property type="match status" value="1"/>
</dbReference>
<dbReference type="PRINTS" id="PR00035">
    <property type="entry name" value="HTHGNTR"/>
</dbReference>
<comment type="caution">
    <text evidence="7">The sequence shown here is derived from an EMBL/GenBank/DDBJ whole genome shotgun (WGS) entry which is preliminary data.</text>
</comment>
<dbReference type="GO" id="GO:0003677">
    <property type="term" value="F:DNA binding"/>
    <property type="evidence" value="ECO:0007669"/>
    <property type="project" value="UniProtKB-KW"/>
</dbReference>
<accession>A0A2G5K5B7</accession>
<dbReference type="InterPro" id="IPR036388">
    <property type="entry name" value="WH-like_DNA-bd_sf"/>
</dbReference>
<dbReference type="SUPFAM" id="SSF46785">
    <property type="entry name" value="Winged helix' DNA-binding domain"/>
    <property type="match status" value="1"/>
</dbReference>
<dbReference type="InterPro" id="IPR004839">
    <property type="entry name" value="Aminotransferase_I/II_large"/>
</dbReference>
<name>A0A2G5K5B7_9RHOB</name>
<keyword evidence="4" id="KW-0238">DNA-binding</keyword>
<evidence type="ECO:0000256" key="4">
    <source>
        <dbReference type="ARBA" id="ARBA00023125"/>
    </source>
</evidence>
<proteinExistence type="inferred from homology"/>
<evidence type="ECO:0000256" key="2">
    <source>
        <dbReference type="ARBA" id="ARBA00022898"/>
    </source>
</evidence>
<dbReference type="InterPro" id="IPR000524">
    <property type="entry name" value="Tscrpt_reg_HTH_GntR"/>
</dbReference>
<dbReference type="InterPro" id="IPR036390">
    <property type="entry name" value="WH_DNA-bd_sf"/>
</dbReference>
<dbReference type="Pfam" id="PF00392">
    <property type="entry name" value="GntR"/>
    <property type="match status" value="1"/>
</dbReference>
<keyword evidence="2" id="KW-0663">Pyridoxal phosphate</keyword>
<dbReference type="Gene3D" id="3.40.640.10">
    <property type="entry name" value="Type I PLP-dependent aspartate aminotransferase-like (Major domain)"/>
    <property type="match status" value="1"/>
</dbReference>
<evidence type="ECO:0000256" key="5">
    <source>
        <dbReference type="ARBA" id="ARBA00023163"/>
    </source>
</evidence>
<evidence type="ECO:0000256" key="3">
    <source>
        <dbReference type="ARBA" id="ARBA00023015"/>
    </source>
</evidence>
<comment type="similarity">
    <text evidence="1">In the C-terminal section; belongs to the class-I pyridoxal-phosphate-dependent aminotransferase family.</text>
</comment>
<keyword evidence="3" id="KW-0805">Transcription regulation</keyword>
<dbReference type="PANTHER" id="PTHR46577:SF1">
    <property type="entry name" value="HTH-TYPE TRANSCRIPTIONAL REGULATORY PROTEIN GABR"/>
    <property type="match status" value="1"/>
</dbReference>
<dbReference type="EMBL" id="MDGM01000012">
    <property type="protein sequence ID" value="PIB24737.1"/>
    <property type="molecule type" value="Genomic_DNA"/>
</dbReference>
<sequence>MKKQQGALLTSIKIDRSARKKIGVQLYMGLRDIILTGGLMAGDRLPATRTLAKEIQVSRTTVIDAIDRLVAEGLLESRVGAGTYVSEILENQRPVTPNVDTAQFTETRPRLAHNLTHATETYAPRSWLPHTTGAFVTALPALDAFPMAHWARLSARHLRGSRDDIMGYGQPKGLLQLRNAIATHLNASRGIRCHSEQIFITAGAQQAFSLIGSVLLNAGDQVWYENPGAAGARNAFLSRGAQMVPINVDKDGLIVSQGVQKSPHFRLAFVTPSHQQPLGHVMSLARRLELLDAANTAQAMIVEDDYDGDFYFGGQPHPPLKSIDTQSRVIYVGTFSKTLFPSLRLGFMLVPDGLIDTFDHLFASWISTAPTSVQSIVADFMDEGHFATHIRMMRRLYSARYDAMIDASKHMPDSFTLGETKSGFHTMGYLNKNADEQNLVRAAGENGVIVAPLNRYCLTPIAQKGLVLGFGSSTPEQINAGMKTLAKLVRHKI</sequence>
<reference evidence="7 8" key="1">
    <citation type="submission" date="2016-08" db="EMBL/GenBank/DDBJ databases">
        <title>Draft genome of Amylibacter sp. strain 4G11.</title>
        <authorList>
            <person name="Wong S.-K."/>
            <person name="Hamasaki K."/>
            <person name="Yoshizawa S."/>
        </authorList>
    </citation>
    <scope>NUCLEOTIDE SEQUENCE [LARGE SCALE GENOMIC DNA]</scope>
    <source>
        <strain evidence="7 8">4G11</strain>
    </source>
</reference>
<feature type="domain" description="HTH gntR-type" evidence="6">
    <location>
        <begin position="20"/>
        <end position="88"/>
    </location>
</feature>